<proteinExistence type="predicted"/>
<protein>
    <submittedName>
        <fullName evidence="2">Uncharacterized protein</fullName>
    </submittedName>
</protein>
<feature type="region of interest" description="Disordered" evidence="1">
    <location>
        <begin position="1"/>
        <end position="24"/>
    </location>
</feature>
<accession>A0A0F9D1E8</accession>
<sequence>MHKAETSHQNASYATKFSEVLYPN</sequence>
<comment type="caution">
    <text evidence="2">The sequence shown here is derived from an EMBL/GenBank/DDBJ whole genome shotgun (WGS) entry which is preliminary data.</text>
</comment>
<reference evidence="2" key="1">
    <citation type="journal article" date="2015" name="Nature">
        <title>Complex archaea that bridge the gap between prokaryotes and eukaryotes.</title>
        <authorList>
            <person name="Spang A."/>
            <person name="Saw J.H."/>
            <person name="Jorgensen S.L."/>
            <person name="Zaremba-Niedzwiedzka K."/>
            <person name="Martijn J."/>
            <person name="Lind A.E."/>
            <person name="van Eijk R."/>
            <person name="Schleper C."/>
            <person name="Guy L."/>
            <person name="Ettema T.J."/>
        </authorList>
    </citation>
    <scope>NUCLEOTIDE SEQUENCE</scope>
</reference>
<evidence type="ECO:0000256" key="1">
    <source>
        <dbReference type="SAM" id="MobiDB-lite"/>
    </source>
</evidence>
<dbReference type="EMBL" id="LAZR01030802">
    <property type="protein sequence ID" value="KKL55548.1"/>
    <property type="molecule type" value="Genomic_DNA"/>
</dbReference>
<dbReference type="AlphaFoldDB" id="A0A0F9D1E8"/>
<gene>
    <name evidence="2" type="ORF">LCGC14_2254320</name>
</gene>
<name>A0A0F9D1E8_9ZZZZ</name>
<organism evidence="2">
    <name type="scientific">marine sediment metagenome</name>
    <dbReference type="NCBI Taxonomy" id="412755"/>
    <lineage>
        <taxon>unclassified sequences</taxon>
        <taxon>metagenomes</taxon>
        <taxon>ecological metagenomes</taxon>
    </lineage>
</organism>
<evidence type="ECO:0000313" key="2">
    <source>
        <dbReference type="EMBL" id="KKL55548.1"/>
    </source>
</evidence>
<feature type="non-terminal residue" evidence="2">
    <location>
        <position position="24"/>
    </location>
</feature>